<organism evidence="1 2">
    <name type="scientific">Schizopora paradoxa</name>
    <dbReference type="NCBI Taxonomy" id="27342"/>
    <lineage>
        <taxon>Eukaryota</taxon>
        <taxon>Fungi</taxon>
        <taxon>Dikarya</taxon>
        <taxon>Basidiomycota</taxon>
        <taxon>Agaricomycotina</taxon>
        <taxon>Agaricomycetes</taxon>
        <taxon>Hymenochaetales</taxon>
        <taxon>Schizoporaceae</taxon>
        <taxon>Schizopora</taxon>
    </lineage>
</organism>
<accession>A0A0H2RVF5</accession>
<gene>
    <name evidence="1" type="ORF">SCHPADRAFT_238887</name>
</gene>
<dbReference type="EMBL" id="KQ085922">
    <property type="protein sequence ID" value="KLO15995.1"/>
    <property type="molecule type" value="Genomic_DNA"/>
</dbReference>
<evidence type="ECO:0000313" key="2">
    <source>
        <dbReference type="Proteomes" id="UP000053477"/>
    </source>
</evidence>
<reference evidence="1 2" key="1">
    <citation type="submission" date="2015-04" db="EMBL/GenBank/DDBJ databases">
        <title>Complete genome sequence of Schizopora paradoxa KUC8140, a cosmopolitan wood degrader in East Asia.</title>
        <authorList>
            <consortium name="DOE Joint Genome Institute"/>
            <person name="Min B."/>
            <person name="Park H."/>
            <person name="Jang Y."/>
            <person name="Kim J.-J."/>
            <person name="Kim K.H."/>
            <person name="Pangilinan J."/>
            <person name="Lipzen A."/>
            <person name="Riley R."/>
            <person name="Grigoriev I.V."/>
            <person name="Spatafora J.W."/>
            <person name="Choi I.-G."/>
        </authorList>
    </citation>
    <scope>NUCLEOTIDE SEQUENCE [LARGE SCALE GENOMIC DNA]</scope>
    <source>
        <strain evidence="1 2">KUC8140</strain>
    </source>
</reference>
<proteinExistence type="predicted"/>
<sequence>MFRGTGLCLPTDKRAIVERSRTNPAAALAAAKNGSHLDLSGLSEHAGQLPPKIAREVFVLFISKLASSSNASGTRIASSSDNEGPIPEIDKTEFLEATCALVGVAKILCTRLVAPSERSYYVPLVAKAWPKILGCTVYVLKTLQDALASSPERDDKPTNTNMPGFKGTVFANVAGLFFSMLHFTEVAEALARDRRSSEVVAKLWVQTPVSDPNIAMSSRALKMLCFAIGQDCSQALDCLLKECNKKVERLAELAKERLIVSLSRSVREYEEIEANIEVVLMLSDDERRSFRASFLKMKGISAATDGFIAFAKESIPKSDAKIQAVEACTSFYYHMLLSEIGLPWIIEAFRHGCLEVIARFSKSFHPLPPRLLLHHWCGGYRAEPQQ</sequence>
<dbReference type="Proteomes" id="UP000053477">
    <property type="component" value="Unassembled WGS sequence"/>
</dbReference>
<dbReference type="InParanoid" id="A0A0H2RVF5"/>
<dbReference type="AlphaFoldDB" id="A0A0H2RVF5"/>
<name>A0A0H2RVF5_9AGAM</name>
<keyword evidence="2" id="KW-1185">Reference proteome</keyword>
<protein>
    <submittedName>
        <fullName evidence="1">Uncharacterized protein</fullName>
    </submittedName>
</protein>
<evidence type="ECO:0000313" key="1">
    <source>
        <dbReference type="EMBL" id="KLO15995.1"/>
    </source>
</evidence>